<dbReference type="OrthoDB" id="3428042at2"/>
<dbReference type="Proteomes" id="UP000078396">
    <property type="component" value="Unassembled WGS sequence"/>
</dbReference>
<reference evidence="2 3" key="1">
    <citation type="submission" date="2016-04" db="EMBL/GenBank/DDBJ databases">
        <title>Draft Genome Sequences of Staphylococcus capitis Strain H36, S. capitis Strain H65, S. cohnii Strain H62, S. hominis Strain H69, Mycobacterium iranicum Strain H39, Plantibacter sp. Strain H53, Pseudomonas oryzihabitans Strain H72, and Microbacterium sp. Strain H83, isolated from residential settings.</title>
        <authorList>
            <person name="Lymperopoulou D."/>
            <person name="Adams R.I."/>
            <person name="Lindow S."/>
            <person name="Coil D.A."/>
            <person name="Jospin G."/>
            <person name="Eisen J.A."/>
        </authorList>
    </citation>
    <scope>NUCLEOTIDE SEQUENCE [LARGE SCALE GENOMIC DNA]</scope>
    <source>
        <strain evidence="2 3">H39</strain>
    </source>
</reference>
<dbReference type="PROSITE" id="PS51819">
    <property type="entry name" value="VOC"/>
    <property type="match status" value="1"/>
</dbReference>
<dbReference type="STRING" id="912594.AWC12_09335"/>
<dbReference type="InterPro" id="IPR029068">
    <property type="entry name" value="Glyas_Bleomycin-R_OHBP_Dase"/>
</dbReference>
<evidence type="ECO:0000313" key="2">
    <source>
        <dbReference type="EMBL" id="OAN32510.1"/>
    </source>
</evidence>
<dbReference type="InterPro" id="IPR004360">
    <property type="entry name" value="Glyas_Fos-R_dOase_dom"/>
</dbReference>
<evidence type="ECO:0000313" key="3">
    <source>
        <dbReference type="Proteomes" id="UP000078396"/>
    </source>
</evidence>
<dbReference type="EMBL" id="LWCS01000054">
    <property type="protein sequence ID" value="OAN32510.1"/>
    <property type="molecule type" value="Genomic_DNA"/>
</dbReference>
<organism evidence="2 3">
    <name type="scientific">Mycolicibacterium iranicum</name>
    <name type="common">Mycobacterium iranicum</name>
    <dbReference type="NCBI Taxonomy" id="912594"/>
    <lineage>
        <taxon>Bacteria</taxon>
        <taxon>Bacillati</taxon>
        <taxon>Actinomycetota</taxon>
        <taxon>Actinomycetes</taxon>
        <taxon>Mycobacteriales</taxon>
        <taxon>Mycobacteriaceae</taxon>
        <taxon>Mycolicibacterium</taxon>
    </lineage>
</organism>
<dbReference type="AlphaFoldDB" id="A0A178LMX6"/>
<dbReference type="InterPro" id="IPR037523">
    <property type="entry name" value="VOC_core"/>
</dbReference>
<evidence type="ECO:0000259" key="1">
    <source>
        <dbReference type="PROSITE" id="PS51819"/>
    </source>
</evidence>
<accession>A0A178LMX6</accession>
<protein>
    <submittedName>
        <fullName evidence="2">Glyoxalase</fullName>
    </submittedName>
</protein>
<dbReference type="Gene3D" id="3.10.180.10">
    <property type="entry name" value="2,3-Dihydroxybiphenyl 1,2-Dioxygenase, domain 1"/>
    <property type="match status" value="1"/>
</dbReference>
<dbReference type="RefSeq" id="WP_064284257.1">
    <property type="nucleotide sequence ID" value="NZ_LWCS01000054.1"/>
</dbReference>
<proteinExistence type="predicted"/>
<dbReference type="eggNOG" id="COG0346">
    <property type="taxonomic scope" value="Bacteria"/>
</dbReference>
<comment type="caution">
    <text evidence="2">The sequence shown here is derived from an EMBL/GenBank/DDBJ whole genome shotgun (WGS) entry which is preliminary data.</text>
</comment>
<name>A0A178LMX6_MYCIR</name>
<feature type="domain" description="VOC" evidence="1">
    <location>
        <begin position="3"/>
        <end position="116"/>
    </location>
</feature>
<dbReference type="Pfam" id="PF00903">
    <property type="entry name" value="Glyoxalase"/>
    <property type="match status" value="1"/>
</dbReference>
<gene>
    <name evidence="2" type="ORF">A4X20_08265</name>
</gene>
<dbReference type="SUPFAM" id="SSF54593">
    <property type="entry name" value="Glyoxalase/Bleomycin resistance protein/Dihydroxybiphenyl dioxygenase"/>
    <property type="match status" value="1"/>
</dbReference>
<sequence>MEILASRVLFRPKDYERSVVFYRDGIGLAIAREYAGGTVFYAGQSLVELAGHGGPADAAPPFPGALWLQVRDLAAAQHTLRERGIEIARDARREPWGLHEMHVVDPDGVTLIFVQIPEDHPLRRDTRG</sequence>